<organism evidence="2 3">
    <name type="scientific">Gemmata massiliana</name>
    <dbReference type="NCBI Taxonomy" id="1210884"/>
    <lineage>
        <taxon>Bacteria</taxon>
        <taxon>Pseudomonadati</taxon>
        <taxon>Planctomycetota</taxon>
        <taxon>Planctomycetia</taxon>
        <taxon>Gemmatales</taxon>
        <taxon>Gemmataceae</taxon>
        <taxon>Gemmata</taxon>
    </lineage>
</organism>
<name>A0A6P2CVZ2_9BACT</name>
<evidence type="ECO:0000256" key="1">
    <source>
        <dbReference type="SAM" id="SignalP"/>
    </source>
</evidence>
<keyword evidence="3" id="KW-1185">Reference proteome</keyword>
<evidence type="ECO:0000313" key="2">
    <source>
        <dbReference type="EMBL" id="VTR91340.1"/>
    </source>
</evidence>
<gene>
    <name evidence="2" type="ORF">SOIL9_63740</name>
</gene>
<sequence>MLVRSLSVLALVLAPVVARAADEENPYKTTKVGDFATYKMTTKVGGFNINGTVTQTVTEKSDKEATVKASGSVEFNGNKMDIPATEQKIDLTKPFDPTKAANLPGGAEAKIEKGKEGKEKVKVGDKEYSTAWTEYTAKMKVMGQEIDAKIKTWTAKDVPAGGLVKMTMTASIAGQDMEVMMELTESGNKK</sequence>
<evidence type="ECO:0008006" key="4">
    <source>
        <dbReference type="Google" id="ProtNLM"/>
    </source>
</evidence>
<reference evidence="2 3" key="1">
    <citation type="submission" date="2019-05" db="EMBL/GenBank/DDBJ databases">
        <authorList>
            <consortium name="Science for Life Laboratories"/>
        </authorList>
    </citation>
    <scope>NUCLEOTIDE SEQUENCE [LARGE SCALE GENOMIC DNA]</scope>
    <source>
        <strain evidence="2">Soil9</strain>
    </source>
</reference>
<dbReference type="EMBL" id="LR593886">
    <property type="protein sequence ID" value="VTR91340.1"/>
    <property type="molecule type" value="Genomic_DNA"/>
</dbReference>
<dbReference type="KEGG" id="gms:SOIL9_63740"/>
<dbReference type="Proteomes" id="UP000464178">
    <property type="component" value="Chromosome"/>
</dbReference>
<proteinExistence type="predicted"/>
<feature type="chain" id="PRO_5026684339" description="Lipid/polyisoprenoid-binding YceI-like domain-containing protein" evidence="1">
    <location>
        <begin position="21"/>
        <end position="190"/>
    </location>
</feature>
<dbReference type="AlphaFoldDB" id="A0A6P2CVZ2"/>
<protein>
    <recommendedName>
        <fullName evidence="4">Lipid/polyisoprenoid-binding YceI-like domain-containing protein</fullName>
    </recommendedName>
</protein>
<feature type="signal peptide" evidence="1">
    <location>
        <begin position="1"/>
        <end position="20"/>
    </location>
</feature>
<evidence type="ECO:0000313" key="3">
    <source>
        <dbReference type="Proteomes" id="UP000464178"/>
    </source>
</evidence>
<dbReference type="RefSeq" id="WP_162666348.1">
    <property type="nucleotide sequence ID" value="NZ_LR593886.1"/>
</dbReference>
<accession>A0A6P2CVZ2</accession>
<keyword evidence="1" id="KW-0732">Signal</keyword>